<name>C1E172_MICCC</name>
<dbReference type="Proteomes" id="UP000002009">
    <property type="component" value="Chromosome 3"/>
</dbReference>
<accession>C1E172</accession>
<organism evidence="1 2">
    <name type="scientific">Micromonas commoda (strain RCC299 / NOUM17 / CCMP2709)</name>
    <name type="common">Picoplanktonic green alga</name>
    <dbReference type="NCBI Taxonomy" id="296587"/>
    <lineage>
        <taxon>Eukaryota</taxon>
        <taxon>Viridiplantae</taxon>
        <taxon>Chlorophyta</taxon>
        <taxon>Mamiellophyceae</taxon>
        <taxon>Mamiellales</taxon>
        <taxon>Mamiellaceae</taxon>
        <taxon>Micromonas</taxon>
    </lineage>
</organism>
<evidence type="ECO:0000313" key="2">
    <source>
        <dbReference type="Proteomes" id="UP000002009"/>
    </source>
</evidence>
<keyword evidence="2" id="KW-1185">Reference proteome</keyword>
<dbReference type="InParanoid" id="C1E172"/>
<dbReference type="AlphaFoldDB" id="C1E172"/>
<gene>
    <name evidence="1" type="ORF">MICPUN_56768</name>
</gene>
<dbReference type="EMBL" id="CP001324">
    <property type="protein sequence ID" value="ACO62120.1"/>
    <property type="molecule type" value="Genomic_DNA"/>
</dbReference>
<protein>
    <submittedName>
        <fullName evidence="1">Uncharacterized protein</fullName>
    </submittedName>
</protein>
<proteinExistence type="predicted"/>
<evidence type="ECO:0000313" key="1">
    <source>
        <dbReference type="EMBL" id="ACO62120.1"/>
    </source>
</evidence>
<sequence length="143" mass="16146">MPTYGTHTPDVKYVPSSLMAFGYKGVKPVPGVPNMYLKDYQDNLFEMDIKDGAAGVSNCNFHWNDCDIAPRFGNHEDRVADKDIKYRPNVANICPRPKDWKPGKYQSKGVDGVDVNYPRIDERNRKYWGSAGGSHAKTFPSDE</sequence>
<reference evidence="1 2" key="1">
    <citation type="journal article" date="2009" name="Science">
        <title>Green evolution and dynamic adaptations revealed by genomes of the marine picoeukaryotes Micromonas.</title>
        <authorList>
            <person name="Worden A.Z."/>
            <person name="Lee J.H."/>
            <person name="Mock T."/>
            <person name="Rouze P."/>
            <person name="Simmons M.P."/>
            <person name="Aerts A.L."/>
            <person name="Allen A.E."/>
            <person name="Cuvelier M.L."/>
            <person name="Derelle E."/>
            <person name="Everett M.V."/>
            <person name="Foulon E."/>
            <person name="Grimwood J."/>
            <person name="Gundlach H."/>
            <person name="Henrissat B."/>
            <person name="Napoli C."/>
            <person name="McDonald S.M."/>
            <person name="Parker M.S."/>
            <person name="Rombauts S."/>
            <person name="Salamov A."/>
            <person name="Von Dassow P."/>
            <person name="Badger J.H."/>
            <person name="Coutinho P.M."/>
            <person name="Demir E."/>
            <person name="Dubchak I."/>
            <person name="Gentemann C."/>
            <person name="Eikrem W."/>
            <person name="Gready J.E."/>
            <person name="John U."/>
            <person name="Lanier W."/>
            <person name="Lindquist E.A."/>
            <person name="Lucas S."/>
            <person name="Mayer K.F."/>
            <person name="Moreau H."/>
            <person name="Not F."/>
            <person name="Otillar R."/>
            <person name="Panaud O."/>
            <person name="Pangilinan J."/>
            <person name="Paulsen I."/>
            <person name="Piegu B."/>
            <person name="Poliakov A."/>
            <person name="Robbens S."/>
            <person name="Schmutz J."/>
            <person name="Toulza E."/>
            <person name="Wyss T."/>
            <person name="Zelensky A."/>
            <person name="Zhou K."/>
            <person name="Armbrust E.V."/>
            <person name="Bhattacharya D."/>
            <person name="Goodenough U.W."/>
            <person name="Van de Peer Y."/>
            <person name="Grigoriev I.V."/>
        </authorList>
    </citation>
    <scope>NUCLEOTIDE SEQUENCE [LARGE SCALE GENOMIC DNA]</scope>
    <source>
        <strain evidence="2">RCC299 / NOUM17</strain>
    </source>
</reference>
<dbReference type="GeneID" id="8241621"/>
<dbReference type="KEGG" id="mis:MICPUN_56768"/>
<dbReference type="RefSeq" id="XP_002500862.1">
    <property type="nucleotide sequence ID" value="XM_002500816.1"/>
</dbReference>